<dbReference type="EMBL" id="FN648763">
    <property type="protein sequence ID" value="CBJ27089.1"/>
    <property type="molecule type" value="Genomic_DNA"/>
</dbReference>
<dbReference type="GO" id="GO:0047632">
    <property type="term" value="F:agmatine deiminase activity"/>
    <property type="evidence" value="ECO:0007669"/>
    <property type="project" value="UniProtKB-EC"/>
</dbReference>
<dbReference type="NCBIfam" id="TIGR03380">
    <property type="entry name" value="agmatine_aguA"/>
    <property type="match status" value="1"/>
</dbReference>
<dbReference type="InParanoid" id="D7G474"/>
<dbReference type="eggNOG" id="ENOG502QUHM">
    <property type="taxonomic scope" value="Eukaryota"/>
</dbReference>
<dbReference type="GO" id="GO:0009446">
    <property type="term" value="P:putrescine biosynthetic process"/>
    <property type="evidence" value="ECO:0007669"/>
    <property type="project" value="InterPro"/>
</dbReference>
<evidence type="ECO:0000313" key="3">
    <source>
        <dbReference type="Proteomes" id="UP000002630"/>
    </source>
</evidence>
<sequence length="387" mass="42006">MAPGEGSSGCLGSTPLLDGYHVPAEWETHERTWMLWPVRPDTWKESARPAQLAFAAVAKAIARFEPVTVGVPSSQLQSAQPLLDATGIGIAVIEQDDAWIRDTGPTFVVGGTRSESSERQRGMRNVRGVDWSFNAWGGEFGGCFSNWDKDDAIASTVLGLVGADRYKANMVLEGGSVHVDGEGTVITTEECLLNPNRNPTFTKSEIEKHLRDYLGVKLVLWLGQGVTGDVDTDGHVDNLVAFVHPGEVVLHWTDNTEDPQHAVSLDALRRLEAFIDARGRQLKVHKCPLPGPLHTTEEDVSSLEHTLGSRERAQGDRLAASYVNFYLANGAVILPGYGVPEDEAAVRLFKAIYPEREVIQVDTRAVALGGGNIHCITQQQPVGATRG</sequence>
<dbReference type="OrthoDB" id="544103at2759"/>
<name>D7G474_ECTSI</name>
<keyword evidence="3" id="KW-1185">Reference proteome</keyword>
<dbReference type="HAMAP" id="MF_01841">
    <property type="entry name" value="Agmatine_deimin"/>
    <property type="match status" value="1"/>
</dbReference>
<dbReference type="EC" id="3.5.3.12" evidence="2"/>
<dbReference type="PANTHER" id="PTHR31377">
    <property type="entry name" value="AGMATINE DEIMINASE-RELATED"/>
    <property type="match status" value="1"/>
</dbReference>
<dbReference type="Gene3D" id="3.75.10.10">
    <property type="entry name" value="L-arginine/glycine Amidinotransferase, Chain A"/>
    <property type="match status" value="1"/>
</dbReference>
<evidence type="ECO:0000256" key="1">
    <source>
        <dbReference type="ARBA" id="ARBA00022801"/>
    </source>
</evidence>
<dbReference type="NCBIfam" id="NF010070">
    <property type="entry name" value="PRK13551.1"/>
    <property type="match status" value="1"/>
</dbReference>
<dbReference type="OMA" id="IGVDCNT"/>
<accession>D7G474</accession>
<evidence type="ECO:0000313" key="2">
    <source>
        <dbReference type="EMBL" id="CBJ27089.1"/>
    </source>
</evidence>
<reference evidence="2 3" key="1">
    <citation type="journal article" date="2010" name="Nature">
        <title>The Ectocarpus genome and the independent evolution of multicellularity in brown algae.</title>
        <authorList>
            <person name="Cock J.M."/>
            <person name="Sterck L."/>
            <person name="Rouze P."/>
            <person name="Scornet D."/>
            <person name="Allen A.E."/>
            <person name="Amoutzias G."/>
            <person name="Anthouard V."/>
            <person name="Artiguenave F."/>
            <person name="Aury J.M."/>
            <person name="Badger J.H."/>
            <person name="Beszteri B."/>
            <person name="Billiau K."/>
            <person name="Bonnet E."/>
            <person name="Bothwell J.H."/>
            <person name="Bowler C."/>
            <person name="Boyen C."/>
            <person name="Brownlee C."/>
            <person name="Carrano C.J."/>
            <person name="Charrier B."/>
            <person name="Cho G.Y."/>
            <person name="Coelho S.M."/>
            <person name="Collen J."/>
            <person name="Corre E."/>
            <person name="Da Silva C."/>
            <person name="Delage L."/>
            <person name="Delaroque N."/>
            <person name="Dittami S.M."/>
            <person name="Doulbeau S."/>
            <person name="Elias M."/>
            <person name="Farnham G."/>
            <person name="Gachon C.M."/>
            <person name="Gschloessl B."/>
            <person name="Heesch S."/>
            <person name="Jabbari K."/>
            <person name="Jubin C."/>
            <person name="Kawai H."/>
            <person name="Kimura K."/>
            <person name="Kloareg B."/>
            <person name="Kupper F.C."/>
            <person name="Lang D."/>
            <person name="Le Bail A."/>
            <person name="Leblanc C."/>
            <person name="Lerouge P."/>
            <person name="Lohr M."/>
            <person name="Lopez P.J."/>
            <person name="Martens C."/>
            <person name="Maumus F."/>
            <person name="Michel G."/>
            <person name="Miranda-Saavedra D."/>
            <person name="Morales J."/>
            <person name="Moreau H."/>
            <person name="Motomura T."/>
            <person name="Nagasato C."/>
            <person name="Napoli C.A."/>
            <person name="Nelson D.R."/>
            <person name="Nyvall-Collen P."/>
            <person name="Peters A.F."/>
            <person name="Pommier C."/>
            <person name="Potin P."/>
            <person name="Poulain J."/>
            <person name="Quesneville H."/>
            <person name="Read B."/>
            <person name="Rensing S.A."/>
            <person name="Ritter A."/>
            <person name="Rousvoal S."/>
            <person name="Samanta M."/>
            <person name="Samson G."/>
            <person name="Schroeder D.C."/>
            <person name="Segurens B."/>
            <person name="Strittmatter M."/>
            <person name="Tonon T."/>
            <person name="Tregear J.W."/>
            <person name="Valentin K."/>
            <person name="von Dassow P."/>
            <person name="Yamagishi T."/>
            <person name="Van de Peer Y."/>
            <person name="Wincker P."/>
        </authorList>
    </citation>
    <scope>NUCLEOTIDE SEQUENCE [LARGE SCALE GENOMIC DNA]</scope>
    <source>
        <strain evidence="3">Ec32 / CCAP1310/4</strain>
    </source>
</reference>
<dbReference type="AlphaFoldDB" id="D7G474"/>
<dbReference type="InterPro" id="IPR017754">
    <property type="entry name" value="Agmatine_deiminase"/>
</dbReference>
<dbReference type="Pfam" id="PF04371">
    <property type="entry name" value="PAD_porph"/>
    <property type="match status" value="1"/>
</dbReference>
<dbReference type="InterPro" id="IPR007466">
    <property type="entry name" value="Peptidyl-Arg-deiminase_porph"/>
</dbReference>
<dbReference type="PANTHER" id="PTHR31377:SF0">
    <property type="entry name" value="AGMATINE DEIMINASE-RELATED"/>
    <property type="match status" value="1"/>
</dbReference>
<dbReference type="STRING" id="2880.D7G474"/>
<keyword evidence="1 2" id="KW-0378">Hydrolase</keyword>
<dbReference type="Proteomes" id="UP000002630">
    <property type="component" value="Linkage Group LG15"/>
</dbReference>
<protein>
    <submittedName>
        <fullName evidence="2">Agmatine deiminase</fullName>
        <ecNumber evidence="2">3.5.3.12</ecNumber>
    </submittedName>
</protein>
<organism evidence="2 3">
    <name type="scientific">Ectocarpus siliculosus</name>
    <name type="common">Brown alga</name>
    <name type="synonym">Conferva siliculosa</name>
    <dbReference type="NCBI Taxonomy" id="2880"/>
    <lineage>
        <taxon>Eukaryota</taxon>
        <taxon>Sar</taxon>
        <taxon>Stramenopiles</taxon>
        <taxon>Ochrophyta</taxon>
        <taxon>PX clade</taxon>
        <taxon>Phaeophyceae</taxon>
        <taxon>Ectocarpales</taxon>
        <taxon>Ectocarpaceae</taxon>
        <taxon>Ectocarpus</taxon>
    </lineage>
</organism>
<gene>
    <name evidence="2" type="ORF">Esi_0055_0036</name>
</gene>
<proteinExistence type="inferred from homology"/>
<dbReference type="EMBL" id="FN649740">
    <property type="protein sequence ID" value="CBJ27089.1"/>
    <property type="molecule type" value="Genomic_DNA"/>
</dbReference>
<dbReference type="GO" id="GO:0004668">
    <property type="term" value="F:protein-arginine deiminase activity"/>
    <property type="evidence" value="ECO:0007669"/>
    <property type="project" value="InterPro"/>
</dbReference>
<dbReference type="SUPFAM" id="SSF55909">
    <property type="entry name" value="Pentein"/>
    <property type="match status" value="1"/>
</dbReference>